<sequence>MEQLTIKTSTHDYPVVIDQGLRFKLKSFLNKDYPSIYIITDSNVAPLYLDDVYNALKANYHVSYSIVPAGEESKSSRVYFDLMTQLIEAGVDRDGLVIALGGGMIGDLAGFVAASYLRGIDYIQMPTTILAHDSSVGGKVAINHPLGKNLIGAFYPPVAVLYDVETLQTIPFQEIRSGYAEIAKHSMIHTPPFWEQIKPVTLDESLSDATLIRDLIHGINVKAAIVERDEKEANIRQFLNFGHTLGHAIESELGYGKMTHGEAVAIGMLFAMELSEQYFSVTLPIEAFHNWLKRNDYPLTLPRLSVNQLMTRMKRDKKTKNQTIKMVLLKTLGEPVIIDMEDRSLRQQLEAFLEKMVIR</sequence>
<evidence type="ECO:0000256" key="15">
    <source>
        <dbReference type="ARBA" id="ARBA00023141"/>
    </source>
</evidence>
<dbReference type="GO" id="GO:0046872">
    <property type="term" value="F:metal ion binding"/>
    <property type="evidence" value="ECO:0007669"/>
    <property type="project" value="UniProtKB-KW"/>
</dbReference>
<keyword evidence="13 18" id="KW-0862">Zinc</keyword>
<evidence type="ECO:0000313" key="23">
    <source>
        <dbReference type="Proteomes" id="UP000242243"/>
    </source>
</evidence>
<evidence type="ECO:0000256" key="10">
    <source>
        <dbReference type="ARBA" id="ARBA00022605"/>
    </source>
</evidence>
<evidence type="ECO:0000256" key="5">
    <source>
        <dbReference type="ARBA" id="ARBA00004661"/>
    </source>
</evidence>
<dbReference type="InterPro" id="IPR050071">
    <property type="entry name" value="Dehydroquinate_synthase"/>
</dbReference>
<dbReference type="Pfam" id="PF01761">
    <property type="entry name" value="DHQ_synthase"/>
    <property type="match status" value="1"/>
</dbReference>
<dbReference type="Proteomes" id="UP000321547">
    <property type="component" value="Unassembled WGS sequence"/>
</dbReference>
<keyword evidence="16 18" id="KW-0456">Lyase</keyword>
<feature type="binding site" evidence="18">
    <location>
        <begin position="166"/>
        <end position="169"/>
    </location>
    <ligand>
        <name>NAD(+)</name>
        <dbReference type="ChEBI" id="CHEBI:57540"/>
    </ligand>
</feature>
<keyword evidence="11 18" id="KW-0479">Metal-binding</keyword>
<feature type="binding site" evidence="18">
    <location>
        <position position="243"/>
    </location>
    <ligand>
        <name>Zn(2+)</name>
        <dbReference type="ChEBI" id="CHEBI:29105"/>
    </ligand>
</feature>
<dbReference type="Pfam" id="PF24621">
    <property type="entry name" value="DHQS_C"/>
    <property type="match status" value="1"/>
</dbReference>
<reference evidence="22 23" key="1">
    <citation type="submission" date="2016-10" db="EMBL/GenBank/DDBJ databases">
        <authorList>
            <person name="de Groot N.N."/>
        </authorList>
    </citation>
    <scope>NUCLEOTIDE SEQUENCE [LARGE SCALE GENOMIC DNA]</scope>
    <source>
        <strain evidence="22 23">DSM 17073</strain>
    </source>
</reference>
<evidence type="ECO:0000313" key="22">
    <source>
        <dbReference type="EMBL" id="SFP30624.1"/>
    </source>
</evidence>
<feature type="binding site" evidence="18">
    <location>
        <position position="181"/>
    </location>
    <ligand>
        <name>Zn(2+)</name>
        <dbReference type="ChEBI" id="CHEBI:29105"/>
    </ligand>
</feature>
<reference evidence="21 24" key="2">
    <citation type="submission" date="2019-07" db="EMBL/GenBank/DDBJ databases">
        <title>Whole genome shotgun sequence of Halolactibacillus halophilus NBRC 100868.</title>
        <authorList>
            <person name="Hosoyama A."/>
            <person name="Uohara A."/>
            <person name="Ohji S."/>
            <person name="Ichikawa N."/>
        </authorList>
    </citation>
    <scope>NUCLEOTIDE SEQUENCE [LARGE SCALE GENOMIC DNA]</scope>
    <source>
        <strain evidence="21 24">NBRC 100868</strain>
    </source>
</reference>
<evidence type="ECO:0000256" key="13">
    <source>
        <dbReference type="ARBA" id="ARBA00022833"/>
    </source>
</evidence>
<evidence type="ECO:0000313" key="24">
    <source>
        <dbReference type="Proteomes" id="UP000321547"/>
    </source>
</evidence>
<evidence type="ECO:0000256" key="16">
    <source>
        <dbReference type="ARBA" id="ARBA00023239"/>
    </source>
</evidence>
<feature type="binding site" evidence="18">
    <location>
        <begin position="127"/>
        <end position="128"/>
    </location>
    <ligand>
        <name>NAD(+)</name>
        <dbReference type="ChEBI" id="CHEBI:57540"/>
    </ligand>
</feature>
<comment type="cofactor">
    <cofactor evidence="2 18">
        <name>NAD(+)</name>
        <dbReference type="ChEBI" id="CHEBI:57540"/>
    </cofactor>
</comment>
<dbReference type="STRING" id="306540.SAMN05421839_11353"/>
<keyword evidence="24" id="KW-1185">Reference proteome</keyword>
<dbReference type="Gene3D" id="1.20.1090.10">
    <property type="entry name" value="Dehydroquinate synthase-like - alpha domain"/>
    <property type="match status" value="1"/>
</dbReference>
<dbReference type="GO" id="GO:0003856">
    <property type="term" value="F:3-dehydroquinate synthase activity"/>
    <property type="evidence" value="ECO:0007669"/>
    <property type="project" value="UniProtKB-UniRule"/>
</dbReference>
<evidence type="ECO:0000256" key="12">
    <source>
        <dbReference type="ARBA" id="ARBA00022741"/>
    </source>
</evidence>
<feature type="domain" description="3-dehydroquinate synthase N-terminal" evidence="19">
    <location>
        <begin position="66"/>
        <end position="176"/>
    </location>
</feature>
<keyword evidence="17 18" id="KW-0170">Cobalt</keyword>
<evidence type="ECO:0000256" key="2">
    <source>
        <dbReference type="ARBA" id="ARBA00001911"/>
    </source>
</evidence>
<dbReference type="PIRSF" id="PIRSF001455">
    <property type="entry name" value="DHQ_synth"/>
    <property type="match status" value="1"/>
</dbReference>
<feature type="binding site" evidence="18">
    <location>
        <position position="260"/>
    </location>
    <ligand>
        <name>Zn(2+)</name>
        <dbReference type="ChEBI" id="CHEBI:29105"/>
    </ligand>
</feature>
<dbReference type="NCBIfam" id="TIGR01357">
    <property type="entry name" value="aroB"/>
    <property type="match status" value="1"/>
</dbReference>
<dbReference type="RefSeq" id="WP_089831587.1">
    <property type="nucleotide sequence ID" value="NZ_BJWI01000067.1"/>
</dbReference>
<dbReference type="Proteomes" id="UP000242243">
    <property type="component" value="Unassembled WGS sequence"/>
</dbReference>
<dbReference type="GO" id="GO:0000166">
    <property type="term" value="F:nucleotide binding"/>
    <property type="evidence" value="ECO:0007669"/>
    <property type="project" value="UniProtKB-KW"/>
</dbReference>
<comment type="subcellular location">
    <subcellularLocation>
        <location evidence="4 18">Cytoplasm</location>
    </subcellularLocation>
</comment>
<keyword evidence="14 18" id="KW-0520">NAD</keyword>
<evidence type="ECO:0000256" key="17">
    <source>
        <dbReference type="ARBA" id="ARBA00023285"/>
    </source>
</evidence>
<dbReference type="Gene3D" id="3.40.50.1970">
    <property type="match status" value="1"/>
</dbReference>
<comment type="pathway">
    <text evidence="5 18">Metabolic intermediate biosynthesis; chorismate biosynthesis; chorismate from D-erythrose 4-phosphate and phosphoenolpyruvate: step 2/7.</text>
</comment>
<comment type="catalytic activity">
    <reaction evidence="1 18">
        <text>7-phospho-2-dehydro-3-deoxy-D-arabino-heptonate = 3-dehydroquinate + phosphate</text>
        <dbReference type="Rhea" id="RHEA:21968"/>
        <dbReference type="ChEBI" id="CHEBI:32364"/>
        <dbReference type="ChEBI" id="CHEBI:43474"/>
        <dbReference type="ChEBI" id="CHEBI:58394"/>
        <dbReference type="EC" id="4.2.3.4"/>
    </reaction>
</comment>
<dbReference type="InterPro" id="IPR030960">
    <property type="entry name" value="DHQS/DOIS_N"/>
</dbReference>
<keyword evidence="12 18" id="KW-0547">Nucleotide-binding</keyword>
<evidence type="ECO:0000256" key="6">
    <source>
        <dbReference type="ARBA" id="ARBA00005412"/>
    </source>
</evidence>
<dbReference type="PANTHER" id="PTHR43622">
    <property type="entry name" value="3-DEHYDROQUINATE SYNTHASE"/>
    <property type="match status" value="1"/>
</dbReference>
<dbReference type="GO" id="GO:0005737">
    <property type="term" value="C:cytoplasm"/>
    <property type="evidence" value="ECO:0007669"/>
    <property type="project" value="UniProtKB-SubCell"/>
</dbReference>
<evidence type="ECO:0000259" key="20">
    <source>
        <dbReference type="Pfam" id="PF24621"/>
    </source>
</evidence>
<evidence type="ECO:0000256" key="4">
    <source>
        <dbReference type="ARBA" id="ARBA00004496"/>
    </source>
</evidence>
<name>A0A1I5P937_9BACI</name>
<keyword evidence="10 18" id="KW-0028">Amino-acid biosynthesis</keyword>
<dbReference type="InterPro" id="IPR030963">
    <property type="entry name" value="DHQ_synth_fam"/>
</dbReference>
<comment type="cofactor">
    <cofactor evidence="18">
        <name>Co(2+)</name>
        <dbReference type="ChEBI" id="CHEBI:48828"/>
    </cofactor>
    <cofactor evidence="18">
        <name>Zn(2+)</name>
        <dbReference type="ChEBI" id="CHEBI:29105"/>
    </cofactor>
    <text evidence="18">Binds 1 divalent metal cation per subunit. Can use either Co(2+) or Zn(2+).</text>
</comment>
<dbReference type="UniPathway" id="UPA00053">
    <property type="reaction ID" value="UER00085"/>
</dbReference>
<organism evidence="22 23">
    <name type="scientific">Halolactibacillus halophilus</name>
    <dbReference type="NCBI Taxonomy" id="306540"/>
    <lineage>
        <taxon>Bacteria</taxon>
        <taxon>Bacillati</taxon>
        <taxon>Bacillota</taxon>
        <taxon>Bacilli</taxon>
        <taxon>Bacillales</taxon>
        <taxon>Bacillaceae</taxon>
        <taxon>Halolactibacillus</taxon>
    </lineage>
</organism>
<dbReference type="GO" id="GO:0009423">
    <property type="term" value="P:chorismate biosynthetic process"/>
    <property type="evidence" value="ECO:0007669"/>
    <property type="project" value="UniProtKB-UniRule"/>
</dbReference>
<gene>
    <name evidence="18 21" type="primary">aroB</name>
    <name evidence="21" type="ORF">HHA03_23710</name>
    <name evidence="22" type="ORF">SAMN05421839_11353</name>
</gene>
<dbReference type="GO" id="GO:0009073">
    <property type="term" value="P:aromatic amino acid family biosynthetic process"/>
    <property type="evidence" value="ECO:0007669"/>
    <property type="project" value="UniProtKB-KW"/>
</dbReference>
<dbReference type="EC" id="4.2.3.4" evidence="7 18"/>
<evidence type="ECO:0000259" key="19">
    <source>
        <dbReference type="Pfam" id="PF01761"/>
    </source>
</evidence>
<keyword evidence="9 18" id="KW-0963">Cytoplasm</keyword>
<evidence type="ECO:0000256" key="11">
    <source>
        <dbReference type="ARBA" id="ARBA00022723"/>
    </source>
</evidence>
<dbReference type="EMBL" id="BJWI01000067">
    <property type="protein sequence ID" value="GEM02839.1"/>
    <property type="molecule type" value="Genomic_DNA"/>
</dbReference>
<dbReference type="AlphaFoldDB" id="A0A1I5P937"/>
<evidence type="ECO:0000256" key="8">
    <source>
        <dbReference type="ARBA" id="ARBA00017684"/>
    </source>
</evidence>
<dbReference type="SUPFAM" id="SSF56796">
    <property type="entry name" value="Dehydroquinate synthase-like"/>
    <property type="match status" value="1"/>
</dbReference>
<feature type="domain" description="3-dehydroquinate synthase C-terminal" evidence="20">
    <location>
        <begin position="178"/>
        <end position="319"/>
    </location>
</feature>
<evidence type="ECO:0000256" key="1">
    <source>
        <dbReference type="ARBA" id="ARBA00001393"/>
    </source>
</evidence>
<feature type="binding site" evidence="18">
    <location>
        <position position="139"/>
    </location>
    <ligand>
        <name>NAD(+)</name>
        <dbReference type="ChEBI" id="CHEBI:57540"/>
    </ligand>
</feature>
<evidence type="ECO:0000256" key="14">
    <source>
        <dbReference type="ARBA" id="ARBA00023027"/>
    </source>
</evidence>
<evidence type="ECO:0000256" key="9">
    <source>
        <dbReference type="ARBA" id="ARBA00022490"/>
    </source>
</evidence>
<dbReference type="InterPro" id="IPR016037">
    <property type="entry name" value="DHQ_synth_AroB"/>
</dbReference>
<evidence type="ECO:0000256" key="7">
    <source>
        <dbReference type="ARBA" id="ARBA00013031"/>
    </source>
</evidence>
<comment type="caution">
    <text evidence="18">Lacks conserved residue(s) required for the propagation of feature annotation.</text>
</comment>
<comment type="function">
    <text evidence="18">Catalyzes the conversion of 3-deoxy-D-arabino-heptulosonate 7-phosphate (DAHP) to dehydroquinate (DHQ).</text>
</comment>
<dbReference type="PANTHER" id="PTHR43622:SF7">
    <property type="entry name" value="3-DEHYDROQUINATE SYNTHASE, CHLOROPLASTIC"/>
    <property type="match status" value="1"/>
</dbReference>
<comment type="cofactor">
    <cofactor evidence="3">
        <name>Zn(2+)</name>
        <dbReference type="ChEBI" id="CHEBI:29105"/>
    </cofactor>
</comment>
<dbReference type="GO" id="GO:0008652">
    <property type="term" value="P:amino acid biosynthetic process"/>
    <property type="evidence" value="ECO:0007669"/>
    <property type="project" value="UniProtKB-KW"/>
</dbReference>
<comment type="similarity">
    <text evidence="6 18">Belongs to the sugar phosphate cyclases superfamily. Dehydroquinate synthase family.</text>
</comment>
<evidence type="ECO:0000256" key="18">
    <source>
        <dbReference type="HAMAP-Rule" id="MF_00110"/>
    </source>
</evidence>
<proteinExistence type="inferred from homology"/>
<dbReference type="HAMAP" id="MF_00110">
    <property type="entry name" value="DHQ_synthase"/>
    <property type="match status" value="1"/>
</dbReference>
<dbReference type="OrthoDB" id="9806583at2"/>
<dbReference type="CDD" id="cd08195">
    <property type="entry name" value="DHQS"/>
    <property type="match status" value="1"/>
</dbReference>
<protein>
    <recommendedName>
        <fullName evidence="8 18">3-dehydroquinate synthase</fullName>
        <shortName evidence="18">DHQS</shortName>
        <ecNumber evidence="7 18">4.2.3.4</ecNumber>
    </recommendedName>
</protein>
<evidence type="ECO:0000313" key="21">
    <source>
        <dbReference type="EMBL" id="GEM02839.1"/>
    </source>
</evidence>
<dbReference type="EMBL" id="FOXC01000013">
    <property type="protein sequence ID" value="SFP30624.1"/>
    <property type="molecule type" value="Genomic_DNA"/>
</dbReference>
<accession>A0A1I5P937</accession>
<dbReference type="FunFam" id="3.40.50.1970:FF:000007">
    <property type="entry name" value="Pentafunctional AROM polypeptide"/>
    <property type="match status" value="1"/>
</dbReference>
<keyword evidence="15 18" id="KW-0057">Aromatic amino acid biosynthesis</keyword>
<feature type="binding site" evidence="18">
    <location>
        <position position="148"/>
    </location>
    <ligand>
        <name>NAD(+)</name>
        <dbReference type="ChEBI" id="CHEBI:57540"/>
    </ligand>
</feature>
<evidence type="ECO:0000256" key="3">
    <source>
        <dbReference type="ARBA" id="ARBA00001947"/>
    </source>
</evidence>
<dbReference type="InterPro" id="IPR056179">
    <property type="entry name" value="DHQS_C"/>
</dbReference>